<dbReference type="InterPro" id="IPR001375">
    <property type="entry name" value="Peptidase_S9_cat"/>
</dbReference>
<feature type="transmembrane region" description="Helical" evidence="1">
    <location>
        <begin position="450"/>
        <end position="472"/>
    </location>
</feature>
<organism evidence="3 4">
    <name type="scientific">Kitasatospora cystarginea</name>
    <dbReference type="NCBI Taxonomy" id="58350"/>
    <lineage>
        <taxon>Bacteria</taxon>
        <taxon>Bacillati</taxon>
        <taxon>Actinomycetota</taxon>
        <taxon>Actinomycetes</taxon>
        <taxon>Kitasatosporales</taxon>
        <taxon>Streptomycetaceae</taxon>
        <taxon>Kitasatospora</taxon>
    </lineage>
</organism>
<protein>
    <submittedName>
        <fullName evidence="3">Alpha/beta hydrolase</fullName>
    </submittedName>
</protein>
<dbReference type="PANTHER" id="PTHR43265:SF1">
    <property type="entry name" value="ESTERASE ESTD"/>
    <property type="match status" value="1"/>
</dbReference>
<keyword evidence="1" id="KW-0812">Transmembrane</keyword>
<keyword evidence="1" id="KW-1133">Transmembrane helix</keyword>
<feature type="transmembrane region" description="Helical" evidence="1">
    <location>
        <begin position="346"/>
        <end position="368"/>
    </location>
</feature>
<dbReference type="Gene3D" id="3.40.50.1820">
    <property type="entry name" value="alpha/beta hydrolase"/>
    <property type="match status" value="1"/>
</dbReference>
<dbReference type="InterPro" id="IPR029058">
    <property type="entry name" value="AB_hydrolase_fold"/>
</dbReference>
<reference evidence="4" key="1">
    <citation type="journal article" date="2019" name="Int. J. Syst. Evol. Microbiol.">
        <title>The Global Catalogue of Microorganisms (GCM) 10K type strain sequencing project: providing services to taxonomists for standard genome sequencing and annotation.</title>
        <authorList>
            <consortium name="The Broad Institute Genomics Platform"/>
            <consortium name="The Broad Institute Genome Sequencing Center for Infectious Disease"/>
            <person name="Wu L."/>
            <person name="Ma J."/>
        </authorList>
    </citation>
    <scope>NUCLEOTIDE SEQUENCE [LARGE SCALE GENOMIC DNA]</scope>
    <source>
        <strain evidence="4">JCM 7356</strain>
    </source>
</reference>
<dbReference type="GO" id="GO:0016787">
    <property type="term" value="F:hydrolase activity"/>
    <property type="evidence" value="ECO:0007669"/>
    <property type="project" value="UniProtKB-KW"/>
</dbReference>
<dbReference type="SUPFAM" id="SSF53474">
    <property type="entry name" value="alpha/beta-Hydrolases"/>
    <property type="match status" value="1"/>
</dbReference>
<feature type="transmembrane region" description="Helical" evidence="1">
    <location>
        <begin position="380"/>
        <end position="402"/>
    </location>
</feature>
<dbReference type="Pfam" id="PF00326">
    <property type="entry name" value="Peptidase_S9"/>
    <property type="match status" value="1"/>
</dbReference>
<feature type="transmembrane region" description="Helical" evidence="1">
    <location>
        <begin position="414"/>
        <end position="438"/>
    </location>
</feature>
<keyword evidence="1" id="KW-0472">Membrane</keyword>
<dbReference type="Proteomes" id="UP001500305">
    <property type="component" value="Unassembled WGS sequence"/>
</dbReference>
<dbReference type="InterPro" id="IPR053145">
    <property type="entry name" value="AB_hydrolase_Est10"/>
</dbReference>
<accession>A0ABP5RUW8</accession>
<evidence type="ECO:0000256" key="1">
    <source>
        <dbReference type="SAM" id="Phobius"/>
    </source>
</evidence>
<dbReference type="EMBL" id="BAAATR010000055">
    <property type="protein sequence ID" value="GAA2276820.1"/>
    <property type="molecule type" value="Genomic_DNA"/>
</dbReference>
<proteinExistence type="predicted"/>
<gene>
    <name evidence="3" type="ORF">GCM10010430_73400</name>
</gene>
<sequence length="474" mass="49371">MLLSARSALLIRAVMAVLSGALVGALLLLATPVAYAGGDGLVRQEVTFRGGSGLVLHGTVLGKDGAPGPGPGIVLVGGSGAGPREEYRQEAEAFARAGITTLVYDKRTVGYSRLHRNFGLLADDALAGVRLLQSRNTVNPRQVGLWGFSEGGWVAPLAASRSTDVAFVVTIGGSGYDPLRTQAWNLTTHLRHRGVDGPFRHTVAGPAAQFIGSTGLFPTAGYDPVPVLERLHRTPVLALWGEHDTQVPPQESSRIFRETLARAGNQHAVIGFVADGAHNGHRTTDGFDRIGGPLFDGKNLGELASGYAQTMTSWVQAVAAGHPPASSAAPAPGQTLATTPVPSHAWYAWLTPALLLLGFAAYPVSAVLRRGPVLRPVRWLAGLGLLAVVAAVACPLAVFVAGDSAAAPVVWGLPAMWLAVQGLAVAVVVSACVSAAALWRRRLTPSRAAWLRLAPVGLAAVGFVPWAVWWGVAP</sequence>
<feature type="domain" description="Peptidase S9 prolyl oligopeptidase catalytic" evidence="2">
    <location>
        <begin position="122"/>
        <end position="280"/>
    </location>
</feature>
<evidence type="ECO:0000313" key="4">
    <source>
        <dbReference type="Proteomes" id="UP001500305"/>
    </source>
</evidence>
<comment type="caution">
    <text evidence="3">The sequence shown here is derived from an EMBL/GenBank/DDBJ whole genome shotgun (WGS) entry which is preliminary data.</text>
</comment>
<name>A0ABP5RUW8_9ACTN</name>
<evidence type="ECO:0000259" key="2">
    <source>
        <dbReference type="Pfam" id="PF00326"/>
    </source>
</evidence>
<keyword evidence="4" id="KW-1185">Reference proteome</keyword>
<dbReference type="PANTHER" id="PTHR43265">
    <property type="entry name" value="ESTERASE ESTD"/>
    <property type="match status" value="1"/>
</dbReference>
<keyword evidence="3" id="KW-0378">Hydrolase</keyword>
<evidence type="ECO:0000313" key="3">
    <source>
        <dbReference type="EMBL" id="GAA2276820.1"/>
    </source>
</evidence>